<dbReference type="PANTHER" id="PTHR43236">
    <property type="entry name" value="ANTITOXIN HIGA1"/>
    <property type="match status" value="1"/>
</dbReference>
<dbReference type="Proteomes" id="UP001431010">
    <property type="component" value="Chromosome"/>
</dbReference>
<dbReference type="InterPro" id="IPR010359">
    <property type="entry name" value="IrrE_HExxH"/>
</dbReference>
<dbReference type="PANTHER" id="PTHR43236:SF1">
    <property type="entry name" value="BLL7220 PROTEIN"/>
    <property type="match status" value="1"/>
</dbReference>
<dbReference type="InterPro" id="IPR052345">
    <property type="entry name" value="Rad_response_metalloprotease"/>
</dbReference>
<dbReference type="RefSeq" id="WP_231317935.1">
    <property type="nucleotide sequence ID" value="NZ_CP088156.1"/>
</dbReference>
<feature type="domain" description="HTH cro/C1-type" evidence="2">
    <location>
        <begin position="16"/>
        <end position="70"/>
    </location>
</feature>
<dbReference type="InterPro" id="IPR001387">
    <property type="entry name" value="Cro/C1-type_HTH"/>
</dbReference>
<protein>
    <submittedName>
        <fullName evidence="3">HigA family addiction module antitoxin</fullName>
    </submittedName>
</protein>
<evidence type="ECO:0000259" key="2">
    <source>
        <dbReference type="PROSITE" id="PS50943"/>
    </source>
</evidence>
<dbReference type="SUPFAM" id="SSF47413">
    <property type="entry name" value="lambda repressor-like DNA-binding domains"/>
    <property type="match status" value="1"/>
</dbReference>
<reference evidence="3" key="1">
    <citation type="journal article" date="2024" name="Antonie Van Leeuwenhoek">
        <title>Bradyrhizobium ontarionense sp. nov., a novel bacterial symbiont isolated from Aeschynomene indica (Indian jointvetch), harbours photosynthesis, nitrogen fixation and nitrous oxide (N2O) reductase genes.</title>
        <authorList>
            <person name="Bromfield E.S.P."/>
            <person name="Cloutier S."/>
        </authorList>
    </citation>
    <scope>NUCLEOTIDE SEQUENCE</scope>
    <source>
        <strain evidence="3">A19</strain>
    </source>
</reference>
<dbReference type="PROSITE" id="PS50943">
    <property type="entry name" value="HTH_CROC1"/>
    <property type="match status" value="1"/>
</dbReference>
<evidence type="ECO:0000313" key="3">
    <source>
        <dbReference type="EMBL" id="UFZ02144.1"/>
    </source>
</evidence>
<evidence type="ECO:0000256" key="1">
    <source>
        <dbReference type="ARBA" id="ARBA00007227"/>
    </source>
</evidence>
<dbReference type="NCBIfam" id="TIGR02607">
    <property type="entry name" value="antidote_HigA"/>
    <property type="match status" value="1"/>
</dbReference>
<dbReference type="CDD" id="cd00093">
    <property type="entry name" value="HTH_XRE"/>
    <property type="match status" value="1"/>
</dbReference>
<dbReference type="Pfam" id="PF06114">
    <property type="entry name" value="Peptidase_M78"/>
    <property type="match status" value="1"/>
</dbReference>
<dbReference type="EMBL" id="CP088156">
    <property type="protein sequence ID" value="UFZ02144.1"/>
    <property type="molecule type" value="Genomic_DNA"/>
</dbReference>
<evidence type="ECO:0000313" key="4">
    <source>
        <dbReference type="Proteomes" id="UP001431010"/>
    </source>
</evidence>
<keyword evidence="4" id="KW-1185">Reference proteome</keyword>
<dbReference type="InterPro" id="IPR013430">
    <property type="entry name" value="Toxin_antidote_HigA"/>
</dbReference>
<dbReference type="SMART" id="SM00530">
    <property type="entry name" value="HTH_XRE"/>
    <property type="match status" value="1"/>
</dbReference>
<dbReference type="Gene3D" id="1.10.260.40">
    <property type="entry name" value="lambda repressor-like DNA-binding domains"/>
    <property type="match status" value="1"/>
</dbReference>
<sequence>MAYSTPPPVDHPGTFIEEELESRRWTQADLAYILSWDASQLNKLIKGGTSITPDTAVALGDAFAMPAEFFMNLQKMYDLQKARKADPGVKTRATWVSIFPVREMIKRGWLAETEADLLDLQMMRFFDANRIEDIPLIGCEAVAHAAKKTGYDEITGTQLVWLHRVRRIAAAATAPNYDRTKLVEALPDIRAHMLDSEDFGEIPNLLWHCGVRVVFVQQLPGSKIDGVCTWLDDQPVIGLSLRLDRPDNLCFVLRHEIEHVLQEDGKATIYSHVDVFDPDRDEAGLPDEERRADIAAAEFLIPQEKLTSFMLRKGKWISETDVLAFSARHNIHPSVVIGQIQNRRHRAGDTRAFAFLRRYLTKVHEHFMSWPLRDGWDTVAEIGL</sequence>
<dbReference type="InterPro" id="IPR010982">
    <property type="entry name" value="Lambda_DNA-bd_dom_sf"/>
</dbReference>
<name>A0ABY3R557_9BRAD</name>
<proteinExistence type="inferred from homology"/>
<gene>
    <name evidence="3" type="ORF">LQG66_22925</name>
</gene>
<comment type="similarity">
    <text evidence="1">Belongs to the short-chain fatty acyl-CoA assimilation regulator (ScfR) family.</text>
</comment>
<organism evidence="3 4">
    <name type="scientific">Bradyrhizobium ontarionense</name>
    <dbReference type="NCBI Taxonomy" id="2898149"/>
    <lineage>
        <taxon>Bacteria</taxon>
        <taxon>Pseudomonadati</taxon>
        <taxon>Pseudomonadota</taxon>
        <taxon>Alphaproteobacteria</taxon>
        <taxon>Hyphomicrobiales</taxon>
        <taxon>Nitrobacteraceae</taxon>
        <taxon>Bradyrhizobium</taxon>
    </lineage>
</organism>
<accession>A0ABY3R557</accession>